<keyword evidence="3" id="KW-1185">Reference proteome</keyword>
<organism evidence="2 3">
    <name type="scientific">Pieris macdunnoughi</name>
    <dbReference type="NCBI Taxonomy" id="345717"/>
    <lineage>
        <taxon>Eukaryota</taxon>
        <taxon>Metazoa</taxon>
        <taxon>Ecdysozoa</taxon>
        <taxon>Arthropoda</taxon>
        <taxon>Hexapoda</taxon>
        <taxon>Insecta</taxon>
        <taxon>Pterygota</taxon>
        <taxon>Neoptera</taxon>
        <taxon>Endopterygota</taxon>
        <taxon>Lepidoptera</taxon>
        <taxon>Glossata</taxon>
        <taxon>Ditrysia</taxon>
        <taxon>Papilionoidea</taxon>
        <taxon>Pieridae</taxon>
        <taxon>Pierinae</taxon>
        <taxon>Pieris</taxon>
    </lineage>
</organism>
<dbReference type="AlphaFoldDB" id="A0A821XTL1"/>
<dbReference type="Proteomes" id="UP000663880">
    <property type="component" value="Unassembled WGS sequence"/>
</dbReference>
<evidence type="ECO:0000313" key="2">
    <source>
        <dbReference type="EMBL" id="CAF4947099.1"/>
    </source>
</evidence>
<dbReference type="EMBL" id="CAJOBZ010000070">
    <property type="protein sequence ID" value="CAF4947099.1"/>
    <property type="molecule type" value="Genomic_DNA"/>
</dbReference>
<sequence>MSLIDTNGLPYQTTFVINIYYMITTNIDVSDGLANGAAIAVGKLVHAETDIEGVVKIAWLEFPELPRIGEKLRRKAAGHASKNNISRMAVPIVQRSSTIPLNNNKTIVVKRTHIPLVCACATTIHKSQGSTFPEIVYEYEKHHSRSLLYVALSRVTSIEGLYITTLNNDKTFYHGRKTSTSTIDLQTEFKRLSLNKVETINEQLFQFINNRKGLSLFTFNCQSLRAHVADLDDSIVKNSNVLVLSETWLNNDTEINITDFKCIAQFKRLNTRAGGVGIYHNSKDVANIVTSSIDFSVLSLDFHGSLTSAVGDLCMAQCTMVNGIIILIVAIYISPNQKVDDIIDFIHHSLLSYTSGGASLLGNNNDKIPMILSGDFNINFASEKSLKLIEFLKDKLNLSMKNNPQTSTTRSGTTIDGVFARLLNFVECKQYISYFSYHKRLITQIYNNDINDSNNYITINEIL</sequence>
<evidence type="ECO:0000313" key="3">
    <source>
        <dbReference type="Proteomes" id="UP000663880"/>
    </source>
</evidence>
<evidence type="ECO:0000259" key="1">
    <source>
        <dbReference type="Pfam" id="PF13538"/>
    </source>
</evidence>
<dbReference type="InterPro" id="IPR036691">
    <property type="entry name" value="Endo/exonu/phosph_ase_sf"/>
</dbReference>
<dbReference type="SUPFAM" id="SSF52540">
    <property type="entry name" value="P-loop containing nucleoside triphosphate hydrolases"/>
    <property type="match status" value="1"/>
</dbReference>
<dbReference type="InterPro" id="IPR051055">
    <property type="entry name" value="PIF1_helicase"/>
</dbReference>
<reference evidence="2" key="1">
    <citation type="submission" date="2021-02" db="EMBL/GenBank/DDBJ databases">
        <authorList>
            <person name="Steward A R."/>
        </authorList>
    </citation>
    <scope>NUCLEOTIDE SEQUENCE</scope>
</reference>
<dbReference type="Gene3D" id="3.60.10.10">
    <property type="entry name" value="Endonuclease/exonuclease/phosphatase"/>
    <property type="match status" value="1"/>
</dbReference>
<dbReference type="OrthoDB" id="6141723at2759"/>
<name>A0A821XTL1_9NEOP</name>
<gene>
    <name evidence="2" type="ORF">PMACD_LOCUS15286</name>
</gene>
<dbReference type="PANTHER" id="PTHR47642">
    <property type="entry name" value="ATP-DEPENDENT DNA HELICASE"/>
    <property type="match status" value="1"/>
</dbReference>
<proteinExistence type="predicted"/>
<dbReference type="SUPFAM" id="SSF56219">
    <property type="entry name" value="DNase I-like"/>
    <property type="match status" value="1"/>
</dbReference>
<dbReference type="Gene3D" id="3.40.50.300">
    <property type="entry name" value="P-loop containing nucleotide triphosphate hydrolases"/>
    <property type="match status" value="1"/>
</dbReference>
<dbReference type="InterPro" id="IPR027785">
    <property type="entry name" value="UvrD-like_helicase_C"/>
</dbReference>
<comment type="caution">
    <text evidence="2">The sequence shown here is derived from an EMBL/GenBank/DDBJ whole genome shotgun (WGS) entry which is preliminary data.</text>
</comment>
<protein>
    <recommendedName>
        <fullName evidence="1">UvrD-like helicase C-terminal domain-containing protein</fullName>
    </recommendedName>
</protein>
<feature type="domain" description="UvrD-like helicase C-terminal" evidence="1">
    <location>
        <begin position="119"/>
        <end position="154"/>
    </location>
</feature>
<dbReference type="PANTHER" id="PTHR47642:SF5">
    <property type="entry name" value="ATP-DEPENDENT DNA HELICASE"/>
    <property type="match status" value="1"/>
</dbReference>
<dbReference type="InterPro" id="IPR027417">
    <property type="entry name" value="P-loop_NTPase"/>
</dbReference>
<accession>A0A821XTL1</accession>
<dbReference type="Pfam" id="PF13538">
    <property type="entry name" value="UvrD_C_2"/>
    <property type="match status" value="1"/>
</dbReference>
<dbReference type="CDD" id="cd18809">
    <property type="entry name" value="SF1_C_RecD"/>
    <property type="match status" value="1"/>
</dbReference>